<dbReference type="GO" id="GO:0005654">
    <property type="term" value="C:nucleoplasm"/>
    <property type="evidence" value="ECO:0007669"/>
    <property type="project" value="TreeGrafter"/>
</dbReference>
<dbReference type="PROSITE" id="PS51675">
    <property type="entry name" value="SAM_MT_TRM10"/>
    <property type="match status" value="1"/>
</dbReference>
<name>A0A1I7YSS0_9BILA</name>
<evidence type="ECO:0000259" key="5">
    <source>
        <dbReference type="PROSITE" id="PS51675"/>
    </source>
</evidence>
<dbReference type="GO" id="GO:0032259">
    <property type="term" value="P:methylation"/>
    <property type="evidence" value="ECO:0007669"/>
    <property type="project" value="UniProtKB-KW"/>
</dbReference>
<keyword evidence="1" id="KW-0489">Methyltransferase</keyword>
<dbReference type="GO" id="GO:0097745">
    <property type="term" value="P:mitochondrial tRNA 5'-end processing"/>
    <property type="evidence" value="ECO:0007669"/>
    <property type="project" value="TreeGrafter"/>
</dbReference>
<feature type="region of interest" description="Disordered" evidence="4">
    <location>
        <begin position="478"/>
        <end position="520"/>
    </location>
</feature>
<evidence type="ECO:0000313" key="7">
    <source>
        <dbReference type="WBParaSite" id="L893_g19338.t1"/>
    </source>
</evidence>
<dbReference type="Proteomes" id="UP000095287">
    <property type="component" value="Unplaced"/>
</dbReference>
<dbReference type="AlphaFoldDB" id="A0A1I7YSS0"/>
<feature type="domain" description="SAM-dependent MTase TRM10-type" evidence="5">
    <location>
        <begin position="201"/>
        <end position="438"/>
    </location>
</feature>
<organism evidence="6 7">
    <name type="scientific">Steinernema glaseri</name>
    <dbReference type="NCBI Taxonomy" id="37863"/>
    <lineage>
        <taxon>Eukaryota</taxon>
        <taxon>Metazoa</taxon>
        <taxon>Ecdysozoa</taxon>
        <taxon>Nematoda</taxon>
        <taxon>Chromadorea</taxon>
        <taxon>Rhabditida</taxon>
        <taxon>Tylenchina</taxon>
        <taxon>Panagrolaimomorpha</taxon>
        <taxon>Strongyloidoidea</taxon>
        <taxon>Steinernematidae</taxon>
        <taxon>Steinernema</taxon>
    </lineage>
</organism>
<dbReference type="PANTHER" id="PTHR13563:SF5">
    <property type="entry name" value="TRNA METHYLTRANSFERASE 10 HOMOLOG C"/>
    <property type="match status" value="1"/>
</dbReference>
<dbReference type="GO" id="GO:0070131">
    <property type="term" value="P:positive regulation of mitochondrial translation"/>
    <property type="evidence" value="ECO:0007669"/>
    <property type="project" value="TreeGrafter"/>
</dbReference>
<dbReference type="InterPro" id="IPR038459">
    <property type="entry name" value="MT_TRM10-typ_sf"/>
</dbReference>
<keyword evidence="2" id="KW-0808">Transferase</keyword>
<reference evidence="7" key="1">
    <citation type="submission" date="2016-11" db="UniProtKB">
        <authorList>
            <consortium name="WormBaseParasite"/>
        </authorList>
    </citation>
    <scope>IDENTIFICATION</scope>
</reference>
<sequence>MVSRGRLLRFLCTELPTCSKRRCYGIGMPPPTRGEGFGGVKTSKFDVFGDKLNIEVPAGVLPPKEFVDKLRHPVQQDKLAKLISELTVSIQDKLAKLISELTLIYKLSPTVPTKMSISQWQRYFGLKDVREREDFLYTLHFEELNEKKRLQEMQESAEQKKKISEQQQVLHERGEMVYARRFHQLLDIRGPEFRKQIDAVYGSRLLQQEAMGEKMPQLIVDCQFFPNLSDKHLASYIRQIQSLHDRNWFHRRPFRITVANLIADPAAVRLMKRYWTFLYGPRARDDLSMAEMQDMNLLDNVEESSDDEEAALFKPHPMIPRISTRGVRDVLESGVKPEEVAYISSTSHKILDGPLDRFKAFVLCSTLDSKPWSSALHAAQTERLPAYRLPFDLYVKWRRGNKVLPHCNVAAILRDVYTGDKEWKSAIIANVPDYKLSPDENKAPTRKQDLNPAKVKRLEREERIALIEKIMKDAGMRKMDISNSVSKQRNEAIPRKAIAHRYSREERNRRREENRGHGSS</sequence>
<accession>A0A1I7YSS0</accession>
<protein>
    <submittedName>
        <fullName evidence="7">SAM-dependent MTase TRM10-type domain-containing protein</fullName>
    </submittedName>
</protein>
<dbReference type="GO" id="GO:0000049">
    <property type="term" value="F:tRNA binding"/>
    <property type="evidence" value="ECO:0007669"/>
    <property type="project" value="TreeGrafter"/>
</dbReference>
<dbReference type="InterPro" id="IPR007356">
    <property type="entry name" value="tRNA_m1G_MeTrfase_euk"/>
</dbReference>
<dbReference type="Gene3D" id="3.40.1280.30">
    <property type="match status" value="1"/>
</dbReference>
<proteinExistence type="predicted"/>
<dbReference type="InterPro" id="IPR028564">
    <property type="entry name" value="MT_TRM10-typ"/>
</dbReference>
<keyword evidence="6" id="KW-1185">Reference proteome</keyword>
<evidence type="ECO:0000313" key="6">
    <source>
        <dbReference type="Proteomes" id="UP000095287"/>
    </source>
</evidence>
<dbReference type="PANTHER" id="PTHR13563">
    <property type="entry name" value="TRNA (GUANINE-9-) METHYLTRANSFERASE"/>
    <property type="match status" value="1"/>
</dbReference>
<evidence type="ECO:0000256" key="1">
    <source>
        <dbReference type="ARBA" id="ARBA00022603"/>
    </source>
</evidence>
<dbReference type="GO" id="GO:0008168">
    <property type="term" value="F:methyltransferase activity"/>
    <property type="evidence" value="ECO:0007669"/>
    <property type="project" value="UniProtKB-KW"/>
</dbReference>
<feature type="compositionally biased region" description="Basic and acidic residues" evidence="4">
    <location>
        <begin position="502"/>
        <end position="520"/>
    </location>
</feature>
<evidence type="ECO:0000256" key="2">
    <source>
        <dbReference type="ARBA" id="ARBA00022679"/>
    </source>
</evidence>
<dbReference type="WBParaSite" id="L893_g19338.t1">
    <property type="protein sequence ID" value="L893_g19338.t1"/>
    <property type="gene ID" value="L893_g19338"/>
</dbReference>
<evidence type="ECO:0000256" key="3">
    <source>
        <dbReference type="ARBA" id="ARBA00022691"/>
    </source>
</evidence>
<evidence type="ECO:0000256" key="4">
    <source>
        <dbReference type="SAM" id="MobiDB-lite"/>
    </source>
</evidence>
<keyword evidence="3" id="KW-0949">S-adenosyl-L-methionine</keyword>
<dbReference type="GO" id="GO:0005739">
    <property type="term" value="C:mitochondrion"/>
    <property type="evidence" value="ECO:0007669"/>
    <property type="project" value="TreeGrafter"/>
</dbReference>